<dbReference type="Proteomes" id="UP000286806">
    <property type="component" value="Unassembled WGS sequence"/>
</dbReference>
<proteinExistence type="predicted"/>
<dbReference type="OrthoDB" id="9810518at2"/>
<dbReference type="PANTHER" id="PTHR30188">
    <property type="entry name" value="ABC TRANSPORTER PERMEASE PROTEIN-RELATED"/>
    <property type="match status" value="1"/>
</dbReference>
<keyword evidence="3" id="KW-1185">Reference proteome</keyword>
<gene>
    <name evidence="2" type="ORF">SFMTTN_0582</name>
</gene>
<accession>A0A401JAV2</accession>
<comment type="caution">
    <text evidence="2">The sequence shown here is derived from an EMBL/GenBank/DDBJ whole genome shotgun (WGS) entry which is preliminary data.</text>
</comment>
<dbReference type="RefSeq" id="WP_124703626.1">
    <property type="nucleotide sequence ID" value="NZ_BGOW01000003.1"/>
</dbReference>
<dbReference type="InterPro" id="IPR030802">
    <property type="entry name" value="Permease_MalE"/>
</dbReference>
<dbReference type="GO" id="GO:0043190">
    <property type="term" value="C:ATP-binding cassette (ABC) transporter complex"/>
    <property type="evidence" value="ECO:0007669"/>
    <property type="project" value="InterPro"/>
</dbReference>
<evidence type="ECO:0000256" key="1">
    <source>
        <dbReference type="SAM" id="Phobius"/>
    </source>
</evidence>
<evidence type="ECO:0000313" key="2">
    <source>
        <dbReference type="EMBL" id="GBL44781.1"/>
    </source>
</evidence>
<dbReference type="InterPro" id="IPR036513">
    <property type="entry name" value="STAS_dom_sf"/>
</dbReference>
<keyword evidence="1" id="KW-0812">Transmembrane</keyword>
<dbReference type="PANTHER" id="PTHR30188:SF3">
    <property type="entry name" value="ABC TRANSPORTER PERMEASE"/>
    <property type="match status" value="1"/>
</dbReference>
<keyword evidence="1" id="KW-1133">Transmembrane helix</keyword>
<dbReference type="EMBL" id="BGOW01000003">
    <property type="protein sequence ID" value="GBL44781.1"/>
    <property type="molecule type" value="Genomic_DNA"/>
</dbReference>
<dbReference type="Pfam" id="PF02405">
    <property type="entry name" value="MlaE"/>
    <property type="match status" value="1"/>
</dbReference>
<feature type="transmembrane region" description="Helical" evidence="1">
    <location>
        <begin position="303"/>
        <end position="327"/>
    </location>
</feature>
<dbReference type="SUPFAM" id="SSF52091">
    <property type="entry name" value="SpoIIaa-like"/>
    <property type="match status" value="1"/>
</dbReference>
<protein>
    <submittedName>
        <fullName evidence="2">ABC-type transport system</fullName>
    </submittedName>
</protein>
<organism evidence="2 3">
    <name type="scientific">Sulfuriferula multivorans</name>
    <dbReference type="NCBI Taxonomy" id="1559896"/>
    <lineage>
        <taxon>Bacteria</taxon>
        <taxon>Pseudomonadati</taxon>
        <taxon>Pseudomonadota</taxon>
        <taxon>Betaproteobacteria</taxon>
        <taxon>Nitrosomonadales</taxon>
        <taxon>Sulfuricellaceae</taxon>
        <taxon>Sulfuriferula</taxon>
    </lineage>
</organism>
<feature type="transmembrane region" description="Helical" evidence="1">
    <location>
        <begin position="195"/>
        <end position="219"/>
    </location>
</feature>
<dbReference type="AlphaFoldDB" id="A0A401JAV2"/>
<dbReference type="GO" id="GO:0005548">
    <property type="term" value="F:phospholipid transporter activity"/>
    <property type="evidence" value="ECO:0007669"/>
    <property type="project" value="TreeGrafter"/>
</dbReference>
<name>A0A401JAV2_9PROT</name>
<sequence length="371" mass="39013">MTTPLISSERQANSVVVRVSGDWLLQNLASLTLAPLPALPAGAVALDGADLTALDTSGALRLLETMRAAGADPQQITPVNFSAAHAAVYELVQRNFADSMVATPPARGGMLAHIGRVSVETWQHVRGTVSFVGVLSYQMLQLVRHPGAFRRKEFVAQIEAIFVNAIPLAFIMMFLMGVVFAYLLGIQAEQYGASIFVVDGVALAMSREMSPVIVAILVAGRSGAAMTAQIGAMKVNDEIDAISVLGLSPYNVLVVPRILALLLALPLLVFIGDVAGILGGMLVAERQLSIGASAFIARLDQVLPIQTVLQGLVKAPVFALFIGVIACRMGLSVARDARSVGANTTSTVVQSIVAVIIINALFAIAFVELGF</sequence>
<evidence type="ECO:0000313" key="3">
    <source>
        <dbReference type="Proteomes" id="UP000286806"/>
    </source>
</evidence>
<feature type="transmembrane region" description="Helical" evidence="1">
    <location>
        <begin position="258"/>
        <end position="283"/>
    </location>
</feature>
<feature type="transmembrane region" description="Helical" evidence="1">
    <location>
        <begin position="348"/>
        <end position="367"/>
    </location>
</feature>
<feature type="transmembrane region" description="Helical" evidence="1">
    <location>
        <begin position="160"/>
        <end position="183"/>
    </location>
</feature>
<keyword evidence="1" id="KW-0472">Membrane</keyword>
<reference evidence="2 3" key="1">
    <citation type="journal article" date="2019" name="Front. Microbiol.">
        <title>Genomes of Neutrophilic Sulfur-Oxidizing Chemolithoautotrophs Representing 9 Proteobacterial Species From 8 Genera.</title>
        <authorList>
            <person name="Watanabe T."/>
            <person name="Kojima H."/>
            <person name="Umezawa K."/>
            <person name="Hori C."/>
            <person name="Takasuka T.E."/>
            <person name="Kato Y."/>
            <person name="Fukui M."/>
        </authorList>
    </citation>
    <scope>NUCLEOTIDE SEQUENCE [LARGE SCALE GENOMIC DNA]</scope>
    <source>
        <strain evidence="2 3">TTN</strain>
    </source>
</reference>